<dbReference type="GeneTree" id="ENSGT00410000028196"/>
<name>A0A2I3T0H2_PANTR</name>
<dbReference type="InParanoid" id="A0A2I3T0H2"/>
<dbReference type="AlphaFoldDB" id="A0A2I3T0H2"/>
<sequence length="97" mass="10822">MECKLKYSHQLGVVAHACNPRTLGGRGKRITSAHGFKTSLGNIVRPPSLFLKIIIILKILPPSSGFFLFETESWSALPTFLNINRLCTKRGSIWLLL</sequence>
<dbReference type="EMBL" id="AC190177">
    <property type="status" value="NOT_ANNOTATED_CDS"/>
    <property type="molecule type" value="Genomic_DNA"/>
</dbReference>
<evidence type="ECO:0000313" key="1">
    <source>
        <dbReference type="Ensembl" id="ENSPTRP00000082353.1"/>
    </source>
</evidence>
<dbReference type="Bgee" id="ENSPTRG00000050877">
    <property type="expression patterns" value="Expressed in colon and 8 other cell types or tissues"/>
</dbReference>
<evidence type="ECO:0000313" key="2">
    <source>
        <dbReference type="Proteomes" id="UP000002277"/>
    </source>
</evidence>
<dbReference type="Proteomes" id="UP000002277">
    <property type="component" value="Chromosome 7"/>
</dbReference>
<reference evidence="1" key="2">
    <citation type="submission" date="2025-08" db="UniProtKB">
        <authorList>
            <consortium name="Ensembl"/>
        </authorList>
    </citation>
    <scope>IDENTIFICATION</scope>
</reference>
<protein>
    <submittedName>
        <fullName evidence="1">Uncharacterized protein</fullName>
    </submittedName>
</protein>
<reference evidence="1 2" key="1">
    <citation type="journal article" date="2005" name="Nature">
        <title>Initial sequence of the chimpanzee genome and comparison with the human genome.</title>
        <authorList>
            <consortium name="Chimpanzee sequencing and analysis consortium"/>
        </authorList>
    </citation>
    <scope>NUCLEOTIDE SEQUENCE [LARGE SCALE GENOMIC DNA]</scope>
</reference>
<reference evidence="1" key="3">
    <citation type="submission" date="2025-09" db="UniProtKB">
        <authorList>
            <consortium name="Ensembl"/>
        </authorList>
    </citation>
    <scope>IDENTIFICATION</scope>
</reference>
<keyword evidence="2" id="KW-1185">Reference proteome</keyword>
<dbReference type="Ensembl" id="ENSPTRT00000087562.1">
    <property type="protein sequence ID" value="ENSPTRP00000082353.1"/>
    <property type="gene ID" value="ENSPTRG00000050877.1"/>
</dbReference>
<organism evidence="1 2">
    <name type="scientific">Pan troglodytes</name>
    <name type="common">Chimpanzee</name>
    <dbReference type="NCBI Taxonomy" id="9598"/>
    <lineage>
        <taxon>Eukaryota</taxon>
        <taxon>Metazoa</taxon>
        <taxon>Chordata</taxon>
        <taxon>Craniata</taxon>
        <taxon>Vertebrata</taxon>
        <taxon>Euteleostomi</taxon>
        <taxon>Mammalia</taxon>
        <taxon>Eutheria</taxon>
        <taxon>Euarchontoglires</taxon>
        <taxon>Primates</taxon>
        <taxon>Haplorrhini</taxon>
        <taxon>Catarrhini</taxon>
        <taxon>Hominidae</taxon>
        <taxon>Pan</taxon>
    </lineage>
</organism>
<accession>A0A2I3T0H2</accession>
<proteinExistence type="predicted"/>